<gene>
    <name evidence="2" type="ORF">C24_LOCUS8771</name>
</gene>
<proteinExistence type="predicted"/>
<reference evidence="2 3" key="1">
    <citation type="submission" date="2019-12" db="EMBL/GenBank/DDBJ databases">
        <authorList>
            <person name="Jiao W.-B."/>
            <person name="Schneeberger K."/>
        </authorList>
    </citation>
    <scope>NUCLEOTIDE SEQUENCE [LARGE SCALE GENOMIC DNA]</scope>
    <source>
        <strain evidence="3">cv. C24</strain>
    </source>
</reference>
<organism evidence="2 3">
    <name type="scientific">Arabidopsis thaliana</name>
    <name type="common">Mouse-ear cress</name>
    <dbReference type="NCBI Taxonomy" id="3702"/>
    <lineage>
        <taxon>Eukaryota</taxon>
        <taxon>Viridiplantae</taxon>
        <taxon>Streptophyta</taxon>
        <taxon>Embryophyta</taxon>
        <taxon>Tracheophyta</taxon>
        <taxon>Spermatophyta</taxon>
        <taxon>Magnoliopsida</taxon>
        <taxon>eudicotyledons</taxon>
        <taxon>Gunneridae</taxon>
        <taxon>Pentapetalae</taxon>
        <taxon>rosids</taxon>
        <taxon>malvids</taxon>
        <taxon>Brassicales</taxon>
        <taxon>Brassicaceae</taxon>
        <taxon>Camelineae</taxon>
        <taxon>Arabidopsis</taxon>
    </lineage>
</organism>
<protein>
    <recommendedName>
        <fullName evidence="4">Prolamin-like domain-containing protein</fullName>
    </recommendedName>
</protein>
<evidence type="ECO:0008006" key="4">
    <source>
        <dbReference type="Google" id="ProtNLM"/>
    </source>
</evidence>
<evidence type="ECO:0000313" key="2">
    <source>
        <dbReference type="EMBL" id="CAA0371448.1"/>
    </source>
</evidence>
<keyword evidence="1" id="KW-0732">Signal</keyword>
<dbReference type="Proteomes" id="UP000434276">
    <property type="component" value="Unassembled WGS sequence"/>
</dbReference>
<evidence type="ECO:0000313" key="3">
    <source>
        <dbReference type="Proteomes" id="UP000434276"/>
    </source>
</evidence>
<evidence type="ECO:0000256" key="1">
    <source>
        <dbReference type="SAM" id="SignalP"/>
    </source>
</evidence>
<name>A0A5S9X190_ARATH</name>
<feature type="chain" id="PRO_5025031206" description="Prolamin-like domain-containing protein" evidence="1">
    <location>
        <begin position="29"/>
        <end position="111"/>
    </location>
</feature>
<sequence>MGESIQRVCASILTVMVVMLSLLEDTKGNNDFAMAPISENGLLPNPMACVKDAGKIPDCVEAMKQGYLKDITKECCFILLGLPEDCFGILFPMRLYYRIVLKVTCKLLGIF</sequence>
<dbReference type="AlphaFoldDB" id="A0A5S9X190"/>
<dbReference type="OrthoDB" id="1073903at2759"/>
<dbReference type="EMBL" id="CACSHJ010000088">
    <property type="protein sequence ID" value="CAA0371448.1"/>
    <property type="molecule type" value="Genomic_DNA"/>
</dbReference>
<feature type="signal peptide" evidence="1">
    <location>
        <begin position="1"/>
        <end position="28"/>
    </location>
</feature>
<dbReference type="ExpressionAtlas" id="A0A5S9X190">
    <property type="expression patterns" value="baseline"/>
</dbReference>
<accession>A0A5S9X190</accession>